<feature type="transmembrane region" description="Helical" evidence="14">
    <location>
        <begin position="69"/>
        <end position="91"/>
    </location>
</feature>
<feature type="binding site" description="axial binding residue" evidence="12">
    <location>
        <position position="501"/>
    </location>
    <ligand>
        <name>heme</name>
        <dbReference type="ChEBI" id="CHEBI:30413"/>
    </ligand>
    <ligandPart>
        <name>Fe</name>
        <dbReference type="ChEBI" id="CHEBI:18248"/>
    </ligandPart>
</feature>
<evidence type="ECO:0000256" key="12">
    <source>
        <dbReference type="PIRSR" id="PIRSR602401-1"/>
    </source>
</evidence>
<keyword evidence="4 12" id="KW-0349">Heme</keyword>
<dbReference type="AlphaFoldDB" id="A0AAV9TD42"/>
<dbReference type="GO" id="GO:0004497">
    <property type="term" value="F:monooxygenase activity"/>
    <property type="evidence" value="ECO:0007669"/>
    <property type="project" value="UniProtKB-KW"/>
</dbReference>
<dbReference type="InterPro" id="IPR001128">
    <property type="entry name" value="Cyt_P450"/>
</dbReference>
<dbReference type="InterPro" id="IPR002401">
    <property type="entry name" value="Cyt_P450_E_grp-I"/>
</dbReference>
<dbReference type="PRINTS" id="PR00385">
    <property type="entry name" value="P450"/>
</dbReference>
<keyword evidence="8 13" id="KW-0560">Oxidoreductase</keyword>
<evidence type="ECO:0000256" key="7">
    <source>
        <dbReference type="ARBA" id="ARBA00022989"/>
    </source>
</evidence>
<evidence type="ECO:0000256" key="11">
    <source>
        <dbReference type="ARBA" id="ARBA00023136"/>
    </source>
</evidence>
<dbReference type="GO" id="GO:0016705">
    <property type="term" value="F:oxidoreductase activity, acting on paired donors, with incorporation or reduction of molecular oxygen"/>
    <property type="evidence" value="ECO:0007669"/>
    <property type="project" value="InterPro"/>
</dbReference>
<dbReference type="Gene3D" id="1.10.630.10">
    <property type="entry name" value="Cytochrome P450"/>
    <property type="match status" value="1"/>
</dbReference>
<comment type="caution">
    <text evidence="15">The sequence shown here is derived from an EMBL/GenBank/DDBJ whole genome shotgun (WGS) entry which is preliminary data.</text>
</comment>
<evidence type="ECO:0000256" key="10">
    <source>
        <dbReference type="ARBA" id="ARBA00023033"/>
    </source>
</evidence>
<comment type="similarity">
    <text evidence="3 13">Belongs to the cytochrome P450 family.</text>
</comment>
<dbReference type="PROSITE" id="PS00086">
    <property type="entry name" value="CYTOCHROME_P450"/>
    <property type="match status" value="1"/>
</dbReference>
<dbReference type="GO" id="GO:1902181">
    <property type="term" value="P:verruculogen biosynthetic process"/>
    <property type="evidence" value="ECO:0007669"/>
    <property type="project" value="UniProtKB-ARBA"/>
</dbReference>
<evidence type="ECO:0000256" key="5">
    <source>
        <dbReference type="ARBA" id="ARBA00022692"/>
    </source>
</evidence>
<evidence type="ECO:0000256" key="13">
    <source>
        <dbReference type="RuleBase" id="RU000461"/>
    </source>
</evidence>
<comment type="subcellular location">
    <subcellularLocation>
        <location evidence="2">Membrane</location>
    </subcellularLocation>
</comment>
<evidence type="ECO:0000256" key="2">
    <source>
        <dbReference type="ARBA" id="ARBA00004370"/>
    </source>
</evidence>
<sequence length="564" mass="64348">MPNFSNLQLVQAHSAFFIAGINLHVFVFRKGEWNTFTTTLISGFTLGIALLAVALTQFAPGFFESNIAALGLASSLTAALVIGIYSSLLVYRAAFHRLNNFKGPFAARLSNLWITSKAVKKLQLHLEVQELHKQYGDIVRIGPTELSINNPKAIPAIHSARSPSRKGPWYSVLVNPMLALNVIRDKHEHTVRRKTWEKGFSSKALKDYEYRVANYADQLLSQIETHKGTPFNMTDWSNFFSFDVMGDLAFGKSFRMLEDGIKHHFMTDLHKNMESVGMFSHMIWLFPLFKNTPIINSGQKRFWHFVKSQVDERIKNTPDRSDVFSWLLEDFNAIKNPSWQDRMNLYGDAYLIIIAGSDTTSATLTCLIFELAQHKEHAQRLREEVDDYFAHNEDPEHLSLSKLQYLQACIDETLRLHPTVPSGLQRMTPPEGMEIDGTFIPGDTIVQVPNHTMFRGKFMFLSYERIFPQPDEFIPERWTTRPELSRNPEAFVPFNTGKHSCVGKQLGLMELRYVASQIVSRYDIELAPGQTRKAFVEHQKDGFTLSLPPCQVVFKPRADKKGIA</sequence>
<keyword evidence="10 13" id="KW-0503">Monooxygenase</keyword>
<keyword evidence="9 12" id="KW-0408">Iron</keyword>
<evidence type="ECO:0000313" key="16">
    <source>
        <dbReference type="Proteomes" id="UP001327957"/>
    </source>
</evidence>
<keyword evidence="16" id="KW-1185">Reference proteome</keyword>
<evidence type="ECO:0000256" key="8">
    <source>
        <dbReference type="ARBA" id="ARBA00023002"/>
    </source>
</evidence>
<evidence type="ECO:0000256" key="4">
    <source>
        <dbReference type="ARBA" id="ARBA00022617"/>
    </source>
</evidence>
<dbReference type="FunFam" id="1.10.630.10:FF:000063">
    <property type="entry name" value="Cytochrome P450 monooxygenase"/>
    <property type="match status" value="1"/>
</dbReference>
<dbReference type="InterPro" id="IPR017972">
    <property type="entry name" value="Cyt_P450_CS"/>
</dbReference>
<protein>
    <submittedName>
        <fullName evidence="15">Benzoate 4-monooxygenase cytochrome P450</fullName>
    </submittedName>
</protein>
<evidence type="ECO:0000256" key="14">
    <source>
        <dbReference type="SAM" id="Phobius"/>
    </source>
</evidence>
<name>A0AAV9TD42_9PEZI</name>
<dbReference type="GO" id="GO:0005506">
    <property type="term" value="F:iron ion binding"/>
    <property type="evidence" value="ECO:0007669"/>
    <property type="project" value="InterPro"/>
</dbReference>
<dbReference type="PANTHER" id="PTHR24305:SF187">
    <property type="entry name" value="P450, PUTATIVE (EUROFUNG)-RELATED"/>
    <property type="match status" value="1"/>
</dbReference>
<feature type="transmembrane region" description="Helical" evidence="14">
    <location>
        <begin position="40"/>
        <end position="63"/>
    </location>
</feature>
<keyword evidence="6 12" id="KW-0479">Metal-binding</keyword>
<dbReference type="Proteomes" id="UP001327957">
    <property type="component" value="Unassembled WGS sequence"/>
</dbReference>
<dbReference type="CDD" id="cd11061">
    <property type="entry name" value="CYP67-like"/>
    <property type="match status" value="1"/>
</dbReference>
<accession>A0AAV9TD42</accession>
<proteinExistence type="inferred from homology"/>
<dbReference type="Pfam" id="PF00067">
    <property type="entry name" value="p450"/>
    <property type="match status" value="1"/>
</dbReference>
<gene>
    <name evidence="15" type="ORF">QIS74_06975</name>
</gene>
<reference evidence="15 16" key="1">
    <citation type="submission" date="2023-04" db="EMBL/GenBank/DDBJ databases">
        <title>Colletotrichum tabacum stain YC1 causing leaf anthracnose on Nicotiana tabacum(L.) cv.</title>
        <authorList>
            <person name="Ji Z."/>
            <person name="Wang M."/>
            <person name="Zhang J."/>
            <person name="Wang N."/>
            <person name="Zhou Z."/>
        </authorList>
    </citation>
    <scope>NUCLEOTIDE SEQUENCE [LARGE SCALE GENOMIC DNA]</scope>
    <source>
        <strain evidence="15 16">YC1</strain>
    </source>
</reference>
<dbReference type="EMBL" id="JASAOK010000039">
    <property type="protein sequence ID" value="KAK6216861.1"/>
    <property type="molecule type" value="Genomic_DNA"/>
</dbReference>
<evidence type="ECO:0000313" key="15">
    <source>
        <dbReference type="EMBL" id="KAK6216861.1"/>
    </source>
</evidence>
<evidence type="ECO:0000256" key="9">
    <source>
        <dbReference type="ARBA" id="ARBA00023004"/>
    </source>
</evidence>
<dbReference type="InterPro" id="IPR050121">
    <property type="entry name" value="Cytochrome_P450_monoxygenase"/>
</dbReference>
<dbReference type="GO" id="GO:0016020">
    <property type="term" value="C:membrane"/>
    <property type="evidence" value="ECO:0007669"/>
    <property type="project" value="UniProtKB-SubCell"/>
</dbReference>
<evidence type="ECO:0000256" key="6">
    <source>
        <dbReference type="ARBA" id="ARBA00022723"/>
    </source>
</evidence>
<dbReference type="InterPro" id="IPR036396">
    <property type="entry name" value="Cyt_P450_sf"/>
</dbReference>
<dbReference type="PRINTS" id="PR00463">
    <property type="entry name" value="EP450I"/>
</dbReference>
<evidence type="ECO:0000256" key="1">
    <source>
        <dbReference type="ARBA" id="ARBA00001971"/>
    </source>
</evidence>
<dbReference type="PANTHER" id="PTHR24305">
    <property type="entry name" value="CYTOCHROME P450"/>
    <property type="match status" value="1"/>
</dbReference>
<keyword evidence="5 14" id="KW-0812">Transmembrane</keyword>
<evidence type="ECO:0000256" key="3">
    <source>
        <dbReference type="ARBA" id="ARBA00010617"/>
    </source>
</evidence>
<dbReference type="SUPFAM" id="SSF48264">
    <property type="entry name" value="Cytochrome P450"/>
    <property type="match status" value="1"/>
</dbReference>
<dbReference type="GO" id="GO:0020037">
    <property type="term" value="F:heme binding"/>
    <property type="evidence" value="ECO:0007669"/>
    <property type="project" value="InterPro"/>
</dbReference>
<keyword evidence="7 14" id="KW-1133">Transmembrane helix</keyword>
<organism evidence="15 16">
    <name type="scientific">Colletotrichum tabaci</name>
    <dbReference type="NCBI Taxonomy" id="1209068"/>
    <lineage>
        <taxon>Eukaryota</taxon>
        <taxon>Fungi</taxon>
        <taxon>Dikarya</taxon>
        <taxon>Ascomycota</taxon>
        <taxon>Pezizomycotina</taxon>
        <taxon>Sordariomycetes</taxon>
        <taxon>Hypocreomycetidae</taxon>
        <taxon>Glomerellales</taxon>
        <taxon>Glomerellaceae</taxon>
        <taxon>Colletotrichum</taxon>
        <taxon>Colletotrichum destructivum species complex</taxon>
    </lineage>
</organism>
<keyword evidence="11 14" id="KW-0472">Membrane</keyword>
<comment type="cofactor">
    <cofactor evidence="1 12">
        <name>heme</name>
        <dbReference type="ChEBI" id="CHEBI:30413"/>
    </cofactor>
</comment>
<feature type="transmembrane region" description="Helical" evidence="14">
    <location>
        <begin position="12"/>
        <end position="28"/>
    </location>
</feature>